<evidence type="ECO:0000313" key="3">
    <source>
        <dbReference type="Proteomes" id="UP001298593"/>
    </source>
</evidence>
<comment type="caution">
    <text evidence="2">The sequence shown here is derived from an EMBL/GenBank/DDBJ whole genome shotgun (WGS) entry which is preliminary data.</text>
</comment>
<dbReference type="NCBIfam" id="TIGR00996">
    <property type="entry name" value="Mtu_fam_mce"/>
    <property type="match status" value="1"/>
</dbReference>
<feature type="domain" description="Mce/MlaD" evidence="1">
    <location>
        <begin position="32"/>
        <end position="106"/>
    </location>
</feature>
<dbReference type="EMBL" id="JAYJJU010000007">
    <property type="protein sequence ID" value="MEB3031824.1"/>
    <property type="molecule type" value="Genomic_DNA"/>
</dbReference>
<accession>A0ABU5XV08</accession>
<keyword evidence="3" id="KW-1185">Reference proteome</keyword>
<evidence type="ECO:0000259" key="1">
    <source>
        <dbReference type="Pfam" id="PF02470"/>
    </source>
</evidence>
<dbReference type="PANTHER" id="PTHR33371:SF4">
    <property type="entry name" value="INTERMEMBRANE PHOSPHOLIPID TRANSPORT SYSTEM BINDING PROTEIN MLAD"/>
    <property type="match status" value="1"/>
</dbReference>
<dbReference type="InterPro" id="IPR003399">
    <property type="entry name" value="Mce/MlaD"/>
</dbReference>
<dbReference type="Proteomes" id="UP001298593">
    <property type="component" value="Unassembled WGS sequence"/>
</dbReference>
<organism evidence="2 3">
    <name type="scientific">[Mycobacterium] nativiensis</name>
    <dbReference type="NCBI Taxonomy" id="2855503"/>
    <lineage>
        <taxon>Bacteria</taxon>
        <taxon>Bacillati</taxon>
        <taxon>Actinomycetota</taxon>
        <taxon>Actinomycetes</taxon>
        <taxon>Mycobacteriales</taxon>
        <taxon>Mycobacteriaceae</taxon>
        <taxon>Mycolicibacter</taxon>
    </lineage>
</organism>
<evidence type="ECO:0000313" key="2">
    <source>
        <dbReference type="EMBL" id="MEB3031824.1"/>
    </source>
</evidence>
<dbReference type="RefSeq" id="WP_329779979.1">
    <property type="nucleotide sequence ID" value="NZ_JAYJJU010000007.1"/>
</dbReference>
<gene>
    <name evidence="2" type="ORF">KV113_09665</name>
</gene>
<dbReference type="PANTHER" id="PTHR33371">
    <property type="entry name" value="INTERMEMBRANE PHOSPHOLIPID TRANSPORT SYSTEM BINDING PROTEIN MLAD-RELATED"/>
    <property type="match status" value="1"/>
</dbReference>
<sequence>MSRKPIIIVASLVVAGLAATGFATFGRNSDRPITVTAQFEDTVGLYQGNSVAVLGMPVGSVTSIVSKDTYVEVTLTIDKGVDIPADAQAVTVSTSILTDRHIELTPAYQGGAKLHTGDVIGLGRTRTPVEFDRTLAMVDKLSTALRGDGNGAGPIADLINVGSQINATSGPQIKATLDQLSQALRLGSDNGMQSKKDIQAIVTSLATLTQEAADNDASIREFGANLRQLSDILAAQDLGTGSTGAKINDILAQTTTLLEQNRDGLKSTARDYQTITTAMVDYQRELAEFFDVTPMTVDNVWNTLDLPGGAVRAHLSADKIYMQSQMSKEICNLIGAKQLGCATGALRDYGPDFGVPGMLELLAGAPS</sequence>
<dbReference type="InterPro" id="IPR005693">
    <property type="entry name" value="Mce"/>
</dbReference>
<dbReference type="Pfam" id="PF02470">
    <property type="entry name" value="MlaD"/>
    <property type="match status" value="1"/>
</dbReference>
<reference evidence="2 3" key="1">
    <citation type="submission" date="2023-12" db="EMBL/GenBank/DDBJ databases">
        <title>Description of new species of Mycobacterium terrae complex isolated from sewage at the Sao Paulo Zoological Park Foundation in Brazil.</title>
        <authorList>
            <person name="Romagnoli C.L."/>
            <person name="Conceicao E.C."/>
            <person name="Machado E."/>
            <person name="Barreto L.B.P.F."/>
            <person name="Sharma A."/>
            <person name="Silva N.M."/>
            <person name="Marques L.E."/>
            <person name="Juliana M.A."/>
            <person name="Lourenco M.C.S."/>
            <person name="Digiampietri L.A."/>
            <person name="Suffys P.N."/>
            <person name="Viana-Niero C."/>
        </authorList>
    </citation>
    <scope>NUCLEOTIDE SEQUENCE [LARGE SCALE GENOMIC DNA]</scope>
    <source>
        <strain evidence="2 3">MYC340</strain>
    </source>
</reference>
<name>A0ABU5XV08_9MYCO</name>
<protein>
    <submittedName>
        <fullName evidence="2">MCE family protein</fullName>
    </submittedName>
</protein>
<proteinExistence type="predicted"/>
<dbReference type="InterPro" id="IPR052336">
    <property type="entry name" value="MlaD_Phospholipid_Transporter"/>
</dbReference>